<organism evidence="1 2">
    <name type="scientific">Halobacillus litoralis</name>
    <dbReference type="NCBI Taxonomy" id="45668"/>
    <lineage>
        <taxon>Bacteria</taxon>
        <taxon>Bacillati</taxon>
        <taxon>Bacillota</taxon>
        <taxon>Bacilli</taxon>
        <taxon>Bacillales</taxon>
        <taxon>Bacillaceae</taxon>
        <taxon>Halobacillus</taxon>
    </lineage>
</organism>
<dbReference type="OrthoDB" id="2972865at2"/>
<evidence type="ECO:0000313" key="1">
    <source>
        <dbReference type="EMBL" id="MYL50248.1"/>
    </source>
</evidence>
<protein>
    <submittedName>
        <fullName evidence="1">Uncharacterized protein</fullName>
    </submittedName>
</protein>
<dbReference type="EMBL" id="WMEZ01000004">
    <property type="protein sequence ID" value="MYL50248.1"/>
    <property type="molecule type" value="Genomic_DNA"/>
</dbReference>
<reference evidence="1 2" key="1">
    <citation type="submission" date="2019-11" db="EMBL/GenBank/DDBJ databases">
        <title>Genome sequences of 17 halophilic strains isolated from different environments.</title>
        <authorList>
            <person name="Furrow R.E."/>
        </authorList>
    </citation>
    <scope>NUCLEOTIDE SEQUENCE [LARGE SCALE GENOMIC DNA]</scope>
    <source>
        <strain evidence="1 2">22505_10_Sand</strain>
    </source>
</reference>
<dbReference type="AlphaFoldDB" id="A0A845EGB7"/>
<evidence type="ECO:0000313" key="2">
    <source>
        <dbReference type="Proteomes" id="UP000447393"/>
    </source>
</evidence>
<proteinExistence type="predicted"/>
<comment type="caution">
    <text evidence="1">The sequence shown here is derived from an EMBL/GenBank/DDBJ whole genome shotgun (WGS) entry which is preliminary data.</text>
</comment>
<accession>A0A845EGB7</accession>
<name>A0A845EGB7_9BACI</name>
<gene>
    <name evidence="1" type="ORF">GLV98_12190</name>
</gene>
<dbReference type="Proteomes" id="UP000447393">
    <property type="component" value="Unassembled WGS sequence"/>
</dbReference>
<dbReference type="RefSeq" id="WP_160915535.1">
    <property type="nucleotide sequence ID" value="NZ_WMEZ01000004.1"/>
</dbReference>
<sequence length="98" mass="11172">MLKEVKDSQAKVECVDCGVITNHDVTDIEVPYLEEFDEYENVVLGCTCGTSEVFNVNIPVDAEDEKFETGDLPLEEEVQRYYVRILQRLVRPDLNGSD</sequence>